<accession>G4YEL1</accession>
<proteinExistence type="predicted"/>
<evidence type="ECO:0000313" key="2">
    <source>
        <dbReference type="Proteomes" id="UP000002640"/>
    </source>
</evidence>
<dbReference type="GeneID" id="20654846"/>
<evidence type="ECO:0000313" key="1">
    <source>
        <dbReference type="EMBL" id="EGZ27288.1"/>
    </source>
</evidence>
<name>G4YEL1_PHYSP</name>
<organism evidence="1 2">
    <name type="scientific">Phytophthora sojae (strain P6497)</name>
    <name type="common">Soybean stem and root rot agent</name>
    <name type="synonym">Phytophthora megasperma f. sp. glycines</name>
    <dbReference type="NCBI Taxonomy" id="1094619"/>
    <lineage>
        <taxon>Eukaryota</taxon>
        <taxon>Sar</taxon>
        <taxon>Stramenopiles</taxon>
        <taxon>Oomycota</taxon>
        <taxon>Peronosporomycetes</taxon>
        <taxon>Peronosporales</taxon>
        <taxon>Peronosporaceae</taxon>
        <taxon>Phytophthora</taxon>
    </lineage>
</organism>
<gene>
    <name evidence="1" type="ORF">PHYSODRAFT_477069</name>
</gene>
<reference evidence="1 2" key="1">
    <citation type="journal article" date="2006" name="Science">
        <title>Phytophthora genome sequences uncover evolutionary origins and mechanisms of pathogenesis.</title>
        <authorList>
            <person name="Tyler B.M."/>
            <person name="Tripathy S."/>
            <person name="Zhang X."/>
            <person name="Dehal P."/>
            <person name="Jiang R.H."/>
            <person name="Aerts A."/>
            <person name="Arredondo F.D."/>
            <person name="Baxter L."/>
            <person name="Bensasson D."/>
            <person name="Beynon J.L."/>
            <person name="Chapman J."/>
            <person name="Damasceno C.M."/>
            <person name="Dorrance A.E."/>
            <person name="Dou D."/>
            <person name="Dickerman A.W."/>
            <person name="Dubchak I.L."/>
            <person name="Garbelotto M."/>
            <person name="Gijzen M."/>
            <person name="Gordon S.G."/>
            <person name="Govers F."/>
            <person name="Grunwald N.J."/>
            <person name="Huang W."/>
            <person name="Ivors K.L."/>
            <person name="Jones R.W."/>
            <person name="Kamoun S."/>
            <person name="Krampis K."/>
            <person name="Lamour K.H."/>
            <person name="Lee M.K."/>
            <person name="McDonald W.H."/>
            <person name="Medina M."/>
            <person name="Meijer H.J."/>
            <person name="Nordberg E.K."/>
            <person name="Maclean D.J."/>
            <person name="Ospina-Giraldo M.D."/>
            <person name="Morris P.F."/>
            <person name="Phuntumart V."/>
            <person name="Putnam N.H."/>
            <person name="Rash S."/>
            <person name="Rose J.K."/>
            <person name="Sakihama Y."/>
            <person name="Salamov A.A."/>
            <person name="Savidor A."/>
            <person name="Scheuring C.F."/>
            <person name="Smith B.M."/>
            <person name="Sobral B.W."/>
            <person name="Terry A."/>
            <person name="Torto-Alalibo T.A."/>
            <person name="Win J."/>
            <person name="Xu Z."/>
            <person name="Zhang H."/>
            <person name="Grigoriev I.V."/>
            <person name="Rokhsar D.S."/>
            <person name="Boore J.L."/>
        </authorList>
    </citation>
    <scope>NUCLEOTIDE SEQUENCE [LARGE SCALE GENOMIC DNA]</scope>
    <source>
        <strain evidence="1 2">P6497</strain>
    </source>
</reference>
<dbReference type="InParanoid" id="G4YEL1"/>
<dbReference type="RefSeq" id="XP_009514563.1">
    <property type="nucleotide sequence ID" value="XM_009516268.1"/>
</dbReference>
<dbReference type="EMBL" id="JH159151">
    <property type="protein sequence ID" value="EGZ27288.1"/>
    <property type="molecule type" value="Genomic_DNA"/>
</dbReference>
<dbReference type="KEGG" id="psoj:PHYSODRAFT_477069"/>
<sequence length="124" mass="13725">YLKSQLQGLTVEQAIEVESAVDFTHQLFAEEATADARKWRARLQALTSAIYKSRSSLSETLTVLEQAVQAKPGPMGNLWSQRLFEQNEQNEEEASASMCTHQALRLIQNTIRAQVEGGGAYLAA</sequence>
<feature type="non-terminal residue" evidence="1">
    <location>
        <position position="1"/>
    </location>
</feature>
<keyword evidence="2" id="KW-1185">Reference proteome</keyword>
<dbReference type="AlphaFoldDB" id="G4YEL1"/>
<dbReference type="Proteomes" id="UP000002640">
    <property type="component" value="Unassembled WGS sequence"/>
</dbReference>
<protein>
    <submittedName>
        <fullName evidence="1">Uncharacterized protein</fullName>
    </submittedName>
</protein>